<organism evidence="1 2">
    <name type="scientific">Desulfomonile tiedjei</name>
    <dbReference type="NCBI Taxonomy" id="2358"/>
    <lineage>
        <taxon>Bacteria</taxon>
        <taxon>Pseudomonadati</taxon>
        <taxon>Thermodesulfobacteriota</taxon>
        <taxon>Desulfomonilia</taxon>
        <taxon>Desulfomonilales</taxon>
        <taxon>Desulfomonilaceae</taxon>
        <taxon>Desulfomonile</taxon>
    </lineage>
</organism>
<name>A0A9D6V3R6_9BACT</name>
<protein>
    <submittedName>
        <fullName evidence="1">Uncharacterized protein</fullName>
    </submittedName>
</protein>
<proteinExistence type="predicted"/>
<gene>
    <name evidence="1" type="ORF">HY912_11335</name>
</gene>
<comment type="caution">
    <text evidence="1">The sequence shown here is derived from an EMBL/GenBank/DDBJ whole genome shotgun (WGS) entry which is preliminary data.</text>
</comment>
<evidence type="ECO:0000313" key="1">
    <source>
        <dbReference type="EMBL" id="MBI5250075.1"/>
    </source>
</evidence>
<reference evidence="1" key="1">
    <citation type="submission" date="2020-07" db="EMBL/GenBank/DDBJ databases">
        <title>Huge and variable diversity of episymbiotic CPR bacteria and DPANN archaea in groundwater ecosystems.</title>
        <authorList>
            <person name="He C.Y."/>
            <person name="Keren R."/>
            <person name="Whittaker M."/>
            <person name="Farag I.F."/>
            <person name="Doudna J."/>
            <person name="Cate J.H.D."/>
            <person name="Banfield J.F."/>
        </authorList>
    </citation>
    <scope>NUCLEOTIDE SEQUENCE</scope>
    <source>
        <strain evidence="1">NC_groundwater_1664_Pr3_B-0.1um_52_9</strain>
    </source>
</reference>
<dbReference type="AlphaFoldDB" id="A0A9D6V3R6"/>
<sequence>MLQLKIQDIRRATLPVRSGNEGWIGVSPNGDAYHVVVPVDVQIARGVMACNKPSDGTPFGGYSGWLYFRCPPYEDESVDEERTREDQVLQTAASLVRFLKSYEIQSELVMEAAPGDSELDSGDMPPTETAWADRSSRISQRESGKLWCQACGKTWTNLAQFLRDPGLKLSRYKACVEDFNKGAYEFSHSCGSSVGVPAARFIKSRSCGKSLVGSHACPGLCYYDSSLLSCSAVCEGSPYRRIADRLAVRNGKKT</sequence>
<dbReference type="EMBL" id="JACRDE010000303">
    <property type="protein sequence ID" value="MBI5250075.1"/>
    <property type="molecule type" value="Genomic_DNA"/>
</dbReference>
<dbReference type="Proteomes" id="UP000807825">
    <property type="component" value="Unassembled WGS sequence"/>
</dbReference>
<accession>A0A9D6V3R6</accession>
<evidence type="ECO:0000313" key="2">
    <source>
        <dbReference type="Proteomes" id="UP000807825"/>
    </source>
</evidence>